<evidence type="ECO:0000256" key="7">
    <source>
        <dbReference type="ARBA" id="ARBA00023061"/>
    </source>
</evidence>
<dbReference type="InterPro" id="IPR005128">
    <property type="entry name" value="Acetolactate_a_deCO2ase"/>
</dbReference>
<organism evidence="9 10">
    <name type="scientific">Deinococcus oregonensis</name>
    <dbReference type="NCBI Taxonomy" id="1805970"/>
    <lineage>
        <taxon>Bacteria</taxon>
        <taxon>Thermotogati</taxon>
        <taxon>Deinococcota</taxon>
        <taxon>Deinococci</taxon>
        <taxon>Deinococcales</taxon>
        <taxon>Deinococcaceae</taxon>
        <taxon>Deinococcus</taxon>
    </lineage>
</organism>
<comment type="similarity">
    <text evidence="3">Belongs to the alpha-acetolactate decarboxylase family.</text>
</comment>
<evidence type="ECO:0000313" key="10">
    <source>
        <dbReference type="Proteomes" id="UP001589733"/>
    </source>
</evidence>
<comment type="caution">
    <text evidence="9">The sequence shown here is derived from an EMBL/GenBank/DDBJ whole genome shotgun (WGS) entry which is preliminary data.</text>
</comment>
<dbReference type="Gene3D" id="3.30.1330.80">
    <property type="entry name" value="Hypothetical protein, similar to alpha- acetolactate decarboxylase, domain 2"/>
    <property type="match status" value="1"/>
</dbReference>
<dbReference type="PANTHER" id="PTHR35524">
    <property type="entry name" value="ALPHA-ACETOLACTATE DECARBOXYLASE"/>
    <property type="match status" value="1"/>
</dbReference>
<evidence type="ECO:0000256" key="3">
    <source>
        <dbReference type="ARBA" id="ARBA00007106"/>
    </source>
</evidence>
<comment type="catalytic activity">
    <reaction evidence="1">
        <text>(2S)-2-acetolactate + H(+) = (R)-acetoin + CO2</text>
        <dbReference type="Rhea" id="RHEA:21580"/>
        <dbReference type="ChEBI" id="CHEBI:15378"/>
        <dbReference type="ChEBI" id="CHEBI:15686"/>
        <dbReference type="ChEBI" id="CHEBI:16526"/>
        <dbReference type="ChEBI" id="CHEBI:58476"/>
        <dbReference type="EC" id="4.1.1.5"/>
    </reaction>
</comment>
<accession>A0ABV6AT12</accession>
<evidence type="ECO:0000256" key="6">
    <source>
        <dbReference type="ARBA" id="ARBA00022793"/>
    </source>
</evidence>
<evidence type="ECO:0000256" key="8">
    <source>
        <dbReference type="ARBA" id="ARBA00023239"/>
    </source>
</evidence>
<keyword evidence="7" id="KW-0005">Acetoin biosynthesis</keyword>
<protein>
    <recommendedName>
        <fullName evidence="5">Alpha-acetolactate decarboxylase</fullName>
        <ecNumber evidence="4">4.1.1.5</ecNumber>
    </recommendedName>
</protein>
<evidence type="ECO:0000256" key="2">
    <source>
        <dbReference type="ARBA" id="ARBA00005170"/>
    </source>
</evidence>
<evidence type="ECO:0000256" key="1">
    <source>
        <dbReference type="ARBA" id="ARBA00001784"/>
    </source>
</evidence>
<dbReference type="Proteomes" id="UP001589733">
    <property type="component" value="Unassembled WGS sequence"/>
</dbReference>
<dbReference type="EC" id="4.1.1.5" evidence="4"/>
<keyword evidence="10" id="KW-1185">Reference proteome</keyword>
<dbReference type="RefSeq" id="WP_380004610.1">
    <property type="nucleotide sequence ID" value="NZ_JBHLYR010000007.1"/>
</dbReference>
<proteinExistence type="inferred from homology"/>
<evidence type="ECO:0000256" key="5">
    <source>
        <dbReference type="ARBA" id="ARBA00020164"/>
    </source>
</evidence>
<name>A0ABV6AT12_9DEIO</name>
<evidence type="ECO:0000313" key="9">
    <source>
        <dbReference type="EMBL" id="MFB9990565.1"/>
    </source>
</evidence>
<dbReference type="PANTHER" id="PTHR35524:SF1">
    <property type="entry name" value="ALPHA-ACETOLACTATE DECARBOXYLASE"/>
    <property type="match status" value="1"/>
</dbReference>
<sequence>MYHARADGSITESSDDELASFAAVVHFVPQRQYSIRNMTMKQLDAYIASLISSDNSFYALRIEGTFSSVTTRAIAKLIQPYPTLAQAIQQQVTFSRAQFPGMAVVLRLP</sequence>
<comment type="pathway">
    <text evidence="2">Polyol metabolism; (R,R)-butane-2,3-diol biosynthesis; (R,R)-butane-2,3-diol from pyruvate: step 2/3.</text>
</comment>
<keyword evidence="6" id="KW-0210">Decarboxylase</keyword>
<gene>
    <name evidence="9" type="ORF">ACFFLM_01000</name>
</gene>
<dbReference type="Pfam" id="PF03306">
    <property type="entry name" value="AAL_decarboxy"/>
    <property type="match status" value="1"/>
</dbReference>
<evidence type="ECO:0000256" key="4">
    <source>
        <dbReference type="ARBA" id="ARBA00013204"/>
    </source>
</evidence>
<reference evidence="9 10" key="1">
    <citation type="submission" date="2024-09" db="EMBL/GenBank/DDBJ databases">
        <authorList>
            <person name="Sun Q."/>
            <person name="Mori K."/>
        </authorList>
    </citation>
    <scope>NUCLEOTIDE SEQUENCE [LARGE SCALE GENOMIC DNA]</scope>
    <source>
        <strain evidence="9 10">JCM 13503</strain>
    </source>
</reference>
<keyword evidence="8 9" id="KW-0456">Lyase</keyword>
<dbReference type="EMBL" id="JBHLYR010000007">
    <property type="protein sequence ID" value="MFB9990565.1"/>
    <property type="molecule type" value="Genomic_DNA"/>
</dbReference>
<dbReference type="SUPFAM" id="SSF117856">
    <property type="entry name" value="AF0104/ALDC/Ptd012-like"/>
    <property type="match status" value="1"/>
</dbReference>
<dbReference type="GO" id="GO:0047605">
    <property type="term" value="F:acetolactate decarboxylase activity"/>
    <property type="evidence" value="ECO:0007669"/>
    <property type="project" value="UniProtKB-EC"/>
</dbReference>